<keyword evidence="1 4" id="KW-0479">Metal-binding</keyword>
<dbReference type="PANTHER" id="PTHR24210">
    <property type="entry name" value="LIM DOMAIN-CONTAINING PROTEIN"/>
    <property type="match status" value="1"/>
</dbReference>
<evidence type="ECO:0000256" key="1">
    <source>
        <dbReference type="ARBA" id="ARBA00022723"/>
    </source>
</evidence>
<dbReference type="AlphaFoldDB" id="A0AAD5TMP3"/>
<feature type="compositionally biased region" description="Polar residues" evidence="5">
    <location>
        <begin position="1"/>
        <end position="10"/>
    </location>
</feature>
<dbReference type="GO" id="GO:0046872">
    <property type="term" value="F:metal ion binding"/>
    <property type="evidence" value="ECO:0007669"/>
    <property type="project" value="UniProtKB-KW"/>
</dbReference>
<sequence length="362" mass="40991">MALQVATQPTSSEHLPPPPQQPPSEPASPATAALSCKVCHEPIEGNHVNANNDRYHSSCFVCNQCLEPFPENVFFEADGQYFCDFDYTVLHGARCGRCGEIIRGKCITAMEMKWHPDHFTCETCGKGLAGTTFVKKNNRPYCKPCVEKLKVKERAQDLCHRCKKPVNENLNEVLIQMDNKKFHAHHFNCAICKQVLGADCKIFEGKLYCAADYERLTLRVCNACRRPIVGRAVTALAKQYHPEHFVCSKCERPFNSSLYWEFKGKPYCEAHYHELMGDVCGLCYESAVGRTVSAIGRKWCEQHFNCLACHGPLIVANTKHGFIDWDLKPYCKKCFEELPTEVKRRVGKYQDIQLKAAKAASK</sequence>
<feature type="domain" description="LIM zinc-binding" evidence="6">
    <location>
        <begin position="34"/>
        <end position="92"/>
    </location>
</feature>
<evidence type="ECO:0000256" key="3">
    <source>
        <dbReference type="ARBA" id="ARBA00023038"/>
    </source>
</evidence>
<dbReference type="GO" id="GO:1900026">
    <property type="term" value="P:positive regulation of substrate adhesion-dependent cell spreading"/>
    <property type="evidence" value="ECO:0007669"/>
    <property type="project" value="TreeGrafter"/>
</dbReference>
<keyword evidence="2 4" id="KW-0862">Zinc</keyword>
<feature type="domain" description="LIM zinc-binding" evidence="6">
    <location>
        <begin position="93"/>
        <end position="152"/>
    </location>
</feature>
<dbReference type="EMBL" id="JADGJQ010000013">
    <property type="protein sequence ID" value="KAJ3181254.1"/>
    <property type="molecule type" value="Genomic_DNA"/>
</dbReference>
<keyword evidence="3 4" id="KW-0440">LIM domain</keyword>
<evidence type="ECO:0000256" key="4">
    <source>
        <dbReference type="PROSITE-ProRule" id="PRU00125"/>
    </source>
</evidence>
<gene>
    <name evidence="7" type="primary">LIMS2</name>
    <name evidence="7" type="ORF">HDU87_001383</name>
</gene>
<evidence type="ECO:0000256" key="5">
    <source>
        <dbReference type="SAM" id="MobiDB-lite"/>
    </source>
</evidence>
<dbReference type="GO" id="GO:0045216">
    <property type="term" value="P:cell-cell junction organization"/>
    <property type="evidence" value="ECO:0007669"/>
    <property type="project" value="TreeGrafter"/>
</dbReference>
<name>A0AAD5TMP3_9FUNG</name>
<dbReference type="Gene3D" id="2.10.110.10">
    <property type="entry name" value="Cysteine Rich Protein"/>
    <property type="match status" value="5"/>
</dbReference>
<comment type="caution">
    <text evidence="7">The sequence shown here is derived from an EMBL/GenBank/DDBJ whole genome shotgun (WGS) entry which is preliminary data.</text>
</comment>
<feature type="compositionally biased region" description="Pro residues" evidence="5">
    <location>
        <begin position="15"/>
        <end position="26"/>
    </location>
</feature>
<dbReference type="FunFam" id="2.10.110.10:FF:000009">
    <property type="entry name" value="Paxillin isoform 1"/>
    <property type="match status" value="2"/>
</dbReference>
<dbReference type="GO" id="GO:0005737">
    <property type="term" value="C:cytoplasm"/>
    <property type="evidence" value="ECO:0007669"/>
    <property type="project" value="TreeGrafter"/>
</dbReference>
<dbReference type="SMART" id="SM00132">
    <property type="entry name" value="LIM"/>
    <property type="match status" value="5"/>
</dbReference>
<dbReference type="PROSITE" id="PS50023">
    <property type="entry name" value="LIM_DOMAIN_2"/>
    <property type="match status" value="4"/>
</dbReference>
<feature type="region of interest" description="Disordered" evidence="5">
    <location>
        <begin position="1"/>
        <end position="29"/>
    </location>
</feature>
<dbReference type="Proteomes" id="UP001212152">
    <property type="component" value="Unassembled WGS sequence"/>
</dbReference>
<evidence type="ECO:0000259" key="6">
    <source>
        <dbReference type="PROSITE" id="PS50023"/>
    </source>
</evidence>
<dbReference type="CDD" id="cd08368">
    <property type="entry name" value="LIM"/>
    <property type="match status" value="1"/>
</dbReference>
<feature type="domain" description="LIM zinc-binding" evidence="6">
    <location>
        <begin position="157"/>
        <end position="218"/>
    </location>
</feature>
<dbReference type="CDD" id="cd09334">
    <property type="entry name" value="LIM4_PINCH"/>
    <property type="match status" value="1"/>
</dbReference>
<dbReference type="InterPro" id="IPR017351">
    <property type="entry name" value="PINCH-1-4-like"/>
</dbReference>
<proteinExistence type="predicted"/>
<dbReference type="PANTHER" id="PTHR24210:SF0">
    <property type="entry name" value="LIM DOMAIN-CONTAINING PROTEIN"/>
    <property type="match status" value="1"/>
</dbReference>
<evidence type="ECO:0000313" key="7">
    <source>
        <dbReference type="EMBL" id="KAJ3181254.1"/>
    </source>
</evidence>
<accession>A0AAD5TMP3</accession>
<dbReference type="GO" id="GO:0098609">
    <property type="term" value="P:cell-cell adhesion"/>
    <property type="evidence" value="ECO:0007669"/>
    <property type="project" value="TreeGrafter"/>
</dbReference>
<keyword evidence="8" id="KW-1185">Reference proteome</keyword>
<evidence type="ECO:0000313" key="8">
    <source>
        <dbReference type="Proteomes" id="UP001212152"/>
    </source>
</evidence>
<dbReference type="SUPFAM" id="SSF57716">
    <property type="entry name" value="Glucocorticoid receptor-like (DNA-binding domain)"/>
    <property type="match status" value="4"/>
</dbReference>
<evidence type="ECO:0000256" key="2">
    <source>
        <dbReference type="ARBA" id="ARBA00022833"/>
    </source>
</evidence>
<feature type="domain" description="LIM zinc-binding" evidence="6">
    <location>
        <begin position="219"/>
        <end position="278"/>
    </location>
</feature>
<dbReference type="Pfam" id="PF00412">
    <property type="entry name" value="LIM"/>
    <property type="match status" value="5"/>
</dbReference>
<dbReference type="GO" id="GO:2001046">
    <property type="term" value="P:positive regulation of integrin-mediated signaling pathway"/>
    <property type="evidence" value="ECO:0007669"/>
    <property type="project" value="TreeGrafter"/>
</dbReference>
<organism evidence="7 8">
    <name type="scientific">Geranomyces variabilis</name>
    <dbReference type="NCBI Taxonomy" id="109894"/>
    <lineage>
        <taxon>Eukaryota</taxon>
        <taxon>Fungi</taxon>
        <taxon>Fungi incertae sedis</taxon>
        <taxon>Chytridiomycota</taxon>
        <taxon>Chytridiomycota incertae sedis</taxon>
        <taxon>Chytridiomycetes</taxon>
        <taxon>Spizellomycetales</taxon>
        <taxon>Powellomycetaceae</taxon>
        <taxon>Geranomyces</taxon>
    </lineage>
</organism>
<reference evidence="7" key="1">
    <citation type="submission" date="2020-05" db="EMBL/GenBank/DDBJ databases">
        <title>Phylogenomic resolution of chytrid fungi.</title>
        <authorList>
            <person name="Stajich J.E."/>
            <person name="Amses K."/>
            <person name="Simmons R."/>
            <person name="Seto K."/>
            <person name="Myers J."/>
            <person name="Bonds A."/>
            <person name="Quandt C.A."/>
            <person name="Barry K."/>
            <person name="Liu P."/>
            <person name="Grigoriev I."/>
            <person name="Longcore J.E."/>
            <person name="James T.Y."/>
        </authorList>
    </citation>
    <scope>NUCLEOTIDE SEQUENCE</scope>
    <source>
        <strain evidence="7">JEL0379</strain>
    </source>
</reference>
<dbReference type="InterPro" id="IPR001781">
    <property type="entry name" value="Znf_LIM"/>
</dbReference>
<dbReference type="PROSITE" id="PS00478">
    <property type="entry name" value="LIM_DOMAIN_1"/>
    <property type="match status" value="3"/>
</dbReference>
<protein>
    <submittedName>
        <fullName evidence="7">LIM and senescent cell antigen-like-containing domain protein 2</fullName>
    </submittedName>
</protein>